<dbReference type="GO" id="GO:0005507">
    <property type="term" value="F:copper ion binding"/>
    <property type="evidence" value="ECO:0007669"/>
    <property type="project" value="InterPro"/>
</dbReference>
<dbReference type="SUPFAM" id="SSF81464">
    <property type="entry name" value="Cytochrome c oxidase subunit II-like, transmembrane region"/>
    <property type="match status" value="1"/>
</dbReference>
<evidence type="ECO:0000256" key="4">
    <source>
        <dbReference type="ARBA" id="ARBA00022617"/>
    </source>
</evidence>
<comment type="function">
    <text evidence="14 18">Subunits I and II form the functional core of the enzyme complex. Electrons originating in cytochrome c are transferred via heme a and Cu(A) to the binuclear center formed by heme a3 and Cu(B).</text>
</comment>
<dbReference type="Gene3D" id="1.10.287.90">
    <property type="match status" value="1"/>
</dbReference>
<dbReference type="PROSITE" id="PS51007">
    <property type="entry name" value="CYTC"/>
    <property type="match status" value="1"/>
</dbReference>
<evidence type="ECO:0000256" key="3">
    <source>
        <dbReference type="ARBA" id="ARBA00022448"/>
    </source>
</evidence>
<comment type="similarity">
    <text evidence="2 17">Belongs to the cytochrome c oxidase subunit 2 family.</text>
</comment>
<dbReference type="EMBL" id="FNEN01000004">
    <property type="protein sequence ID" value="SDI65576.1"/>
    <property type="molecule type" value="Genomic_DNA"/>
</dbReference>
<evidence type="ECO:0000256" key="6">
    <source>
        <dbReference type="ARBA" id="ARBA00022692"/>
    </source>
</evidence>
<dbReference type="InterPro" id="IPR001505">
    <property type="entry name" value="Copper_CuA"/>
</dbReference>
<feature type="domain" description="Cytochrome oxidase subunit II transmembrane region profile" evidence="21">
    <location>
        <begin position="22"/>
        <end position="119"/>
    </location>
</feature>
<sequence>MNGWKRFLQFAPLMAIVLLLAGCGEQGLSALDPMGPQSQWIFDNMLLSLYVMALVIVVVFVLFFIIIIRFRHKEGDDEYPEQVHGSTKLEVAWTVIPILLLAILAVPTITGQFYLSVGAEDIAEDEEDIGDLGDADEEIAEEDIAEDAYVIDVTAHQFWWEFDYPEGFTTGNEVYIPEGEEVVFQLEAEDVIHSFWVPALAGKVDNIPGVTNHLWLEADEPGVYMGKCAELCGPSHALMDFKLIAMEEDDYAAWNEEMQQEEEEPEETLAQQGREHFEEEGCLACHAVEGEGSAQGPTLTNFGDRNQIAGFLDYSEENLRDWIRDPGALKQGTNMPASPGLEDDELDAIIAYLDQLEAVDDETTEELEIQ</sequence>
<comment type="subcellular location">
    <subcellularLocation>
        <location evidence="17">Cell membrane</location>
        <topology evidence="17">Multi-pass membrane protein</topology>
    </subcellularLocation>
    <subcellularLocation>
        <location evidence="1">Membrane</location>
        <topology evidence="1">Multi-pass membrane protein</topology>
    </subcellularLocation>
</comment>
<feature type="transmembrane region" description="Helical" evidence="19">
    <location>
        <begin position="47"/>
        <end position="70"/>
    </location>
</feature>
<evidence type="ECO:0000256" key="17">
    <source>
        <dbReference type="RuleBase" id="RU000456"/>
    </source>
</evidence>
<evidence type="ECO:0000256" key="14">
    <source>
        <dbReference type="ARBA" id="ARBA00024688"/>
    </source>
</evidence>
<evidence type="ECO:0000256" key="11">
    <source>
        <dbReference type="ARBA" id="ARBA00023004"/>
    </source>
</evidence>
<dbReference type="Proteomes" id="UP000198853">
    <property type="component" value="Unassembled WGS sequence"/>
</dbReference>
<dbReference type="GO" id="GO:0004129">
    <property type="term" value="F:cytochrome-c oxidase activity"/>
    <property type="evidence" value="ECO:0007669"/>
    <property type="project" value="UniProtKB-EC"/>
</dbReference>
<keyword evidence="3 17" id="KW-0813">Transport</keyword>
<dbReference type="InterPro" id="IPR008972">
    <property type="entry name" value="Cupredoxin"/>
</dbReference>
<keyword evidence="9 17" id="KW-0249">Electron transport</keyword>
<dbReference type="OrthoDB" id="9781261at2"/>
<evidence type="ECO:0000259" key="21">
    <source>
        <dbReference type="PROSITE" id="PS50999"/>
    </source>
</evidence>
<evidence type="ECO:0000256" key="7">
    <source>
        <dbReference type="ARBA" id="ARBA00022723"/>
    </source>
</evidence>
<dbReference type="GO" id="GO:0005886">
    <property type="term" value="C:plasma membrane"/>
    <property type="evidence" value="ECO:0007669"/>
    <property type="project" value="UniProtKB-SubCell"/>
</dbReference>
<dbReference type="SUPFAM" id="SSF49503">
    <property type="entry name" value="Cupredoxins"/>
    <property type="match status" value="1"/>
</dbReference>
<dbReference type="PROSITE" id="PS51257">
    <property type="entry name" value="PROKAR_LIPOPROTEIN"/>
    <property type="match status" value="1"/>
</dbReference>
<dbReference type="InterPro" id="IPR045187">
    <property type="entry name" value="CcO_II"/>
</dbReference>
<dbReference type="Pfam" id="PF00034">
    <property type="entry name" value="Cytochrom_C"/>
    <property type="match status" value="1"/>
</dbReference>
<dbReference type="RefSeq" id="WP_090397231.1">
    <property type="nucleotide sequence ID" value="NZ_FNEN01000004.1"/>
</dbReference>
<evidence type="ECO:0000256" key="2">
    <source>
        <dbReference type="ARBA" id="ARBA00007866"/>
    </source>
</evidence>
<feature type="domain" description="Cytochrome c" evidence="22">
    <location>
        <begin position="268"/>
        <end position="357"/>
    </location>
</feature>
<evidence type="ECO:0000256" key="1">
    <source>
        <dbReference type="ARBA" id="ARBA00004141"/>
    </source>
</evidence>
<dbReference type="Gene3D" id="2.60.40.420">
    <property type="entry name" value="Cupredoxins - blue copper proteins"/>
    <property type="match status" value="1"/>
</dbReference>
<feature type="transmembrane region" description="Helical" evidence="19">
    <location>
        <begin position="91"/>
        <end position="115"/>
    </location>
</feature>
<keyword evidence="4 16" id="KW-0349">Heme</keyword>
<dbReference type="GO" id="GO:0042773">
    <property type="term" value="P:ATP synthesis coupled electron transport"/>
    <property type="evidence" value="ECO:0007669"/>
    <property type="project" value="TreeGrafter"/>
</dbReference>
<proteinExistence type="inferred from homology"/>
<dbReference type="Pfam" id="PF00116">
    <property type="entry name" value="COX2"/>
    <property type="match status" value="1"/>
</dbReference>
<evidence type="ECO:0000313" key="23">
    <source>
        <dbReference type="EMBL" id="SDI65576.1"/>
    </source>
</evidence>
<dbReference type="NCBIfam" id="TIGR02866">
    <property type="entry name" value="CoxB"/>
    <property type="match status" value="1"/>
</dbReference>
<keyword evidence="12 18" id="KW-0186">Copper</keyword>
<dbReference type="PRINTS" id="PR01166">
    <property type="entry name" value="CYCOXIDASEII"/>
</dbReference>
<dbReference type="PROSITE" id="PS50857">
    <property type="entry name" value="COX2_CUA"/>
    <property type="match status" value="1"/>
</dbReference>
<dbReference type="InterPro" id="IPR011759">
    <property type="entry name" value="Cyt_c_oxidase_su2_TM_dom"/>
</dbReference>
<evidence type="ECO:0000256" key="19">
    <source>
        <dbReference type="SAM" id="Phobius"/>
    </source>
</evidence>
<accession>A0A1G8MCB9</accession>
<evidence type="ECO:0000256" key="9">
    <source>
        <dbReference type="ARBA" id="ARBA00022982"/>
    </source>
</evidence>
<dbReference type="InterPro" id="IPR009056">
    <property type="entry name" value="Cyt_c-like_dom"/>
</dbReference>
<comment type="cofactor">
    <cofactor evidence="18">
        <name>Cu cation</name>
        <dbReference type="ChEBI" id="CHEBI:23378"/>
    </cofactor>
    <text evidence="18">Binds a copper A center.</text>
</comment>
<dbReference type="InterPro" id="IPR014222">
    <property type="entry name" value="Cyt_c_oxidase_su2"/>
</dbReference>
<organism evidence="23 24">
    <name type="scientific">Natribacillus halophilus</name>
    <dbReference type="NCBI Taxonomy" id="549003"/>
    <lineage>
        <taxon>Bacteria</taxon>
        <taxon>Bacillati</taxon>
        <taxon>Bacillota</taxon>
        <taxon>Bacilli</taxon>
        <taxon>Bacillales</taxon>
        <taxon>Bacillaceae</taxon>
        <taxon>Natribacillus</taxon>
    </lineage>
</organism>
<dbReference type="GO" id="GO:0016491">
    <property type="term" value="F:oxidoreductase activity"/>
    <property type="evidence" value="ECO:0007669"/>
    <property type="project" value="InterPro"/>
</dbReference>
<dbReference type="CDD" id="cd04213">
    <property type="entry name" value="CuRO_CcO_Caa3_II"/>
    <property type="match status" value="1"/>
</dbReference>
<dbReference type="GO" id="GO:0020037">
    <property type="term" value="F:heme binding"/>
    <property type="evidence" value="ECO:0007669"/>
    <property type="project" value="InterPro"/>
</dbReference>
<evidence type="ECO:0000259" key="20">
    <source>
        <dbReference type="PROSITE" id="PS50857"/>
    </source>
</evidence>
<dbReference type="Pfam" id="PF02790">
    <property type="entry name" value="COX2_TM"/>
    <property type="match status" value="1"/>
</dbReference>
<keyword evidence="13 19" id="KW-0472">Membrane</keyword>
<evidence type="ECO:0000256" key="5">
    <source>
        <dbReference type="ARBA" id="ARBA00022660"/>
    </source>
</evidence>
<evidence type="ECO:0000256" key="12">
    <source>
        <dbReference type="ARBA" id="ARBA00023008"/>
    </source>
</evidence>
<evidence type="ECO:0000313" key="24">
    <source>
        <dbReference type="Proteomes" id="UP000198853"/>
    </source>
</evidence>
<evidence type="ECO:0000256" key="8">
    <source>
        <dbReference type="ARBA" id="ARBA00022967"/>
    </source>
</evidence>
<evidence type="ECO:0000259" key="22">
    <source>
        <dbReference type="PROSITE" id="PS51007"/>
    </source>
</evidence>
<dbReference type="SUPFAM" id="SSF46626">
    <property type="entry name" value="Cytochrome c"/>
    <property type="match status" value="1"/>
</dbReference>
<keyword evidence="10 19" id="KW-1133">Transmembrane helix</keyword>
<keyword evidence="11 16" id="KW-0408">Iron</keyword>
<keyword evidence="5 17" id="KW-0679">Respiratory chain</keyword>
<dbReference type="PANTHER" id="PTHR22888">
    <property type="entry name" value="CYTOCHROME C OXIDASE, SUBUNIT II"/>
    <property type="match status" value="1"/>
</dbReference>
<dbReference type="PANTHER" id="PTHR22888:SF10">
    <property type="entry name" value="CYTOCHROME C OXIDASE SUBUNIT 2"/>
    <property type="match status" value="1"/>
</dbReference>
<keyword evidence="8" id="KW-1278">Translocase</keyword>
<dbReference type="PROSITE" id="PS00078">
    <property type="entry name" value="COX2"/>
    <property type="match status" value="1"/>
</dbReference>
<dbReference type="PROSITE" id="PS50999">
    <property type="entry name" value="COX2_TM"/>
    <property type="match status" value="1"/>
</dbReference>
<keyword evidence="24" id="KW-1185">Reference proteome</keyword>
<protein>
    <recommendedName>
        <fullName evidence="18">Cytochrome c oxidase subunit 2</fullName>
        <ecNumber evidence="18">7.1.1.9</ecNumber>
    </recommendedName>
</protein>
<dbReference type="InterPro" id="IPR034236">
    <property type="entry name" value="CuRO_CcO_Caa3_II"/>
</dbReference>
<reference evidence="23 24" key="1">
    <citation type="submission" date="2016-10" db="EMBL/GenBank/DDBJ databases">
        <authorList>
            <person name="de Groot N.N."/>
        </authorList>
    </citation>
    <scope>NUCLEOTIDE SEQUENCE [LARGE SCALE GENOMIC DNA]</scope>
    <source>
        <strain evidence="23 24">DSM 21771</strain>
    </source>
</reference>
<dbReference type="InterPro" id="IPR036257">
    <property type="entry name" value="Cyt_c_oxidase_su2_TM_sf"/>
</dbReference>
<dbReference type="AlphaFoldDB" id="A0A1G8MCB9"/>
<name>A0A1G8MCB9_9BACI</name>
<keyword evidence="6 17" id="KW-0812">Transmembrane</keyword>
<evidence type="ECO:0000256" key="13">
    <source>
        <dbReference type="ARBA" id="ARBA00023136"/>
    </source>
</evidence>
<keyword evidence="7 16" id="KW-0479">Metal-binding</keyword>
<feature type="domain" description="Cytochrome oxidase subunit II copper A binding" evidence="20">
    <location>
        <begin position="146"/>
        <end position="257"/>
    </location>
</feature>
<evidence type="ECO:0000256" key="16">
    <source>
        <dbReference type="PROSITE-ProRule" id="PRU00433"/>
    </source>
</evidence>
<dbReference type="InterPro" id="IPR036909">
    <property type="entry name" value="Cyt_c-like_dom_sf"/>
</dbReference>
<dbReference type="InterPro" id="IPR002429">
    <property type="entry name" value="CcO_II-like_C"/>
</dbReference>
<gene>
    <name evidence="23" type="ORF">SAMN04488123_10492</name>
</gene>
<evidence type="ECO:0000256" key="15">
    <source>
        <dbReference type="ARBA" id="ARBA00047816"/>
    </source>
</evidence>
<dbReference type="EC" id="7.1.1.9" evidence="18"/>
<evidence type="ECO:0000256" key="10">
    <source>
        <dbReference type="ARBA" id="ARBA00022989"/>
    </source>
</evidence>
<evidence type="ECO:0000256" key="18">
    <source>
        <dbReference type="RuleBase" id="RU004024"/>
    </source>
</evidence>
<comment type="catalytic activity">
    <reaction evidence="15 18">
        <text>4 Fe(II)-[cytochrome c] + O2 + 8 H(+)(in) = 4 Fe(III)-[cytochrome c] + 2 H2O + 4 H(+)(out)</text>
        <dbReference type="Rhea" id="RHEA:11436"/>
        <dbReference type="Rhea" id="RHEA-COMP:10350"/>
        <dbReference type="Rhea" id="RHEA-COMP:14399"/>
        <dbReference type="ChEBI" id="CHEBI:15377"/>
        <dbReference type="ChEBI" id="CHEBI:15378"/>
        <dbReference type="ChEBI" id="CHEBI:15379"/>
        <dbReference type="ChEBI" id="CHEBI:29033"/>
        <dbReference type="ChEBI" id="CHEBI:29034"/>
        <dbReference type="EC" id="7.1.1.9"/>
    </reaction>
</comment>